<evidence type="ECO:0000256" key="1">
    <source>
        <dbReference type="ARBA" id="ARBA00001974"/>
    </source>
</evidence>
<dbReference type="PROSITE" id="PS51387">
    <property type="entry name" value="FAD_PCMH"/>
    <property type="match status" value="1"/>
</dbReference>
<dbReference type="InterPro" id="IPR016166">
    <property type="entry name" value="FAD-bd_PCMH"/>
</dbReference>
<dbReference type="PANTHER" id="PTHR42973">
    <property type="entry name" value="BINDING OXIDOREDUCTASE, PUTATIVE (AFU_ORTHOLOGUE AFUA_1G17690)-RELATED"/>
    <property type="match status" value="1"/>
</dbReference>
<reference evidence="7 8" key="1">
    <citation type="submission" date="2021-01" db="EMBL/GenBank/DDBJ databases">
        <title>Actinoplanes sp. nov. LDG1-01 isolated from lichen.</title>
        <authorList>
            <person name="Saeng-In P."/>
            <person name="Phongsopitanun W."/>
            <person name="Kanchanasin P."/>
            <person name="Yuki M."/>
            <person name="Kudo T."/>
            <person name="Ohkuma M."/>
            <person name="Tanasupawat S."/>
        </authorList>
    </citation>
    <scope>NUCLEOTIDE SEQUENCE [LARGE SCALE GENOMIC DNA]</scope>
    <source>
        <strain evidence="7 8">LDG1-01</strain>
    </source>
</reference>
<dbReference type="InterPro" id="IPR016167">
    <property type="entry name" value="FAD-bd_PCMH_sub1"/>
</dbReference>
<evidence type="ECO:0000256" key="5">
    <source>
        <dbReference type="ARBA" id="ARBA00023002"/>
    </source>
</evidence>
<dbReference type="InterPro" id="IPR016169">
    <property type="entry name" value="FAD-bd_PCMH_sub2"/>
</dbReference>
<evidence type="ECO:0000313" key="8">
    <source>
        <dbReference type="Proteomes" id="UP000598996"/>
    </source>
</evidence>
<dbReference type="Gene3D" id="3.40.462.20">
    <property type="match status" value="1"/>
</dbReference>
<dbReference type="PANTHER" id="PTHR42973:SF39">
    <property type="entry name" value="FAD-BINDING PCMH-TYPE DOMAIN-CONTAINING PROTEIN"/>
    <property type="match status" value="1"/>
</dbReference>
<comment type="similarity">
    <text evidence="2">Belongs to the oxygen-dependent FAD-linked oxidoreductase family.</text>
</comment>
<keyword evidence="4" id="KW-0274">FAD</keyword>
<dbReference type="Gene3D" id="3.30.43.10">
    <property type="entry name" value="Uridine Diphospho-n-acetylenolpyruvylglucosamine Reductase, domain 2"/>
    <property type="match status" value="1"/>
</dbReference>
<dbReference type="SUPFAM" id="SSF56176">
    <property type="entry name" value="FAD-binding/transporter-associated domain-like"/>
    <property type="match status" value="1"/>
</dbReference>
<keyword evidence="5" id="KW-0560">Oxidoreductase</keyword>
<dbReference type="InterPro" id="IPR006094">
    <property type="entry name" value="Oxid_FAD_bind_N"/>
</dbReference>
<evidence type="ECO:0000256" key="2">
    <source>
        <dbReference type="ARBA" id="ARBA00005466"/>
    </source>
</evidence>
<evidence type="ECO:0000313" key="7">
    <source>
        <dbReference type="EMBL" id="MBL7261034.1"/>
    </source>
</evidence>
<keyword evidence="8" id="KW-1185">Reference proteome</keyword>
<dbReference type="InterPro" id="IPR006093">
    <property type="entry name" value="Oxy_OxRdtase_FAD_BS"/>
</dbReference>
<dbReference type="Gene3D" id="3.30.465.10">
    <property type="match status" value="1"/>
</dbReference>
<dbReference type="PROSITE" id="PS00862">
    <property type="entry name" value="OX2_COVAL_FAD"/>
    <property type="match status" value="1"/>
</dbReference>
<dbReference type="InterPro" id="IPR050416">
    <property type="entry name" value="FAD-linked_Oxidoreductase"/>
</dbReference>
<name>A0ABS1W2R7_9ACTN</name>
<comment type="caution">
    <text evidence="7">The sequence shown here is derived from an EMBL/GenBank/DDBJ whole genome shotgun (WGS) entry which is preliminary data.</text>
</comment>
<protein>
    <submittedName>
        <fullName evidence="7">FAD-binding oxidoreductase</fullName>
    </submittedName>
</protein>
<dbReference type="EMBL" id="JAENHO010000017">
    <property type="protein sequence ID" value="MBL7261034.1"/>
    <property type="molecule type" value="Genomic_DNA"/>
</dbReference>
<evidence type="ECO:0000256" key="3">
    <source>
        <dbReference type="ARBA" id="ARBA00022630"/>
    </source>
</evidence>
<evidence type="ECO:0000259" key="6">
    <source>
        <dbReference type="PROSITE" id="PS51387"/>
    </source>
</evidence>
<comment type="cofactor">
    <cofactor evidence="1">
        <name>FAD</name>
        <dbReference type="ChEBI" id="CHEBI:57692"/>
    </cofactor>
</comment>
<sequence>MVSAEDSLITEQKIALDPATFAESAVHVDGPVVLEDREGGLDPWTAAVWLAARDENVRITLPAAPAAVSEEMADKALDTLNTLAGSRVTTPGAASRFDDLPASLIKLEPGDPGYRGRSSTYMRGGRPALILRPRTPAEVADALAFARRHPELQLGLRSGGHGISGRSTNTGGLIIDVGAMNSIEMLGTGLVRVEPGATWKQVGAFLDKYDLALGSGDYGGVGVGGLATAGGIGFLSRSQGLTIDRLRAVELVLADGSQVRASDTENQDLFWAVRGAGANFGVATAFEFEAEEVTEVGWAQLALVTDDLAESLRQYGEVARAAPRDTTVFWLTGQPRQGQSVIQMYGLVDSGDPDTIIERLTPFATTGMLAQQQVVVARYTDVMAQAADVGAEGHHGRGEPISRSGFLPELTEEFARDVVQLLRSGQTFFFQLRHMGGAIADTPSDATAFAHRTPEFSVTAIGMDRQGLDAAWDLFLAKHFDGLYLSFETDQRPERLHDAFPPETLGRLRELKRRYDPAALFRDNFPIPLETS</sequence>
<dbReference type="InterPro" id="IPR036318">
    <property type="entry name" value="FAD-bd_PCMH-like_sf"/>
</dbReference>
<evidence type="ECO:0000256" key="4">
    <source>
        <dbReference type="ARBA" id="ARBA00022827"/>
    </source>
</evidence>
<feature type="domain" description="FAD-binding PCMH-type" evidence="6">
    <location>
        <begin position="122"/>
        <end position="293"/>
    </location>
</feature>
<accession>A0ABS1W2R7</accession>
<proteinExistence type="inferred from homology"/>
<keyword evidence="3" id="KW-0285">Flavoprotein</keyword>
<gene>
    <name evidence="7" type="ORF">JKJ07_42800</name>
</gene>
<dbReference type="Proteomes" id="UP000598996">
    <property type="component" value="Unassembled WGS sequence"/>
</dbReference>
<dbReference type="Pfam" id="PF01565">
    <property type="entry name" value="FAD_binding_4"/>
    <property type="match status" value="1"/>
</dbReference>
<organism evidence="7 8">
    <name type="scientific">Paractinoplanes lichenicola</name>
    <dbReference type="NCBI Taxonomy" id="2802976"/>
    <lineage>
        <taxon>Bacteria</taxon>
        <taxon>Bacillati</taxon>
        <taxon>Actinomycetota</taxon>
        <taxon>Actinomycetes</taxon>
        <taxon>Micromonosporales</taxon>
        <taxon>Micromonosporaceae</taxon>
        <taxon>Paractinoplanes</taxon>
    </lineage>
</organism>